<dbReference type="InterPro" id="IPR044880">
    <property type="entry name" value="NCX_ion-bd_dom_sf"/>
</dbReference>
<feature type="domain" description="Sodium/calcium exchanger membrane region" evidence="6">
    <location>
        <begin position="4"/>
        <end position="144"/>
    </location>
</feature>
<feature type="transmembrane region" description="Helical" evidence="5">
    <location>
        <begin position="212"/>
        <end position="235"/>
    </location>
</feature>
<feature type="domain" description="Sodium/calcium exchanger membrane region" evidence="6">
    <location>
        <begin position="178"/>
        <end position="321"/>
    </location>
</feature>
<dbReference type="GO" id="GO:0005886">
    <property type="term" value="C:plasma membrane"/>
    <property type="evidence" value="ECO:0007669"/>
    <property type="project" value="TreeGrafter"/>
</dbReference>
<dbReference type="EMBL" id="FOYQ01000002">
    <property type="protein sequence ID" value="SFR51377.1"/>
    <property type="molecule type" value="Genomic_DNA"/>
</dbReference>
<reference evidence="7 8" key="1">
    <citation type="submission" date="2016-10" db="EMBL/GenBank/DDBJ databases">
        <authorList>
            <person name="de Groot N.N."/>
        </authorList>
    </citation>
    <scope>NUCLEOTIDE SEQUENCE [LARGE SCALE GENOMIC DNA]</scope>
    <source>
        <strain evidence="7 8">DSM 21019</strain>
    </source>
</reference>
<comment type="subcellular location">
    <subcellularLocation>
        <location evidence="1">Membrane</location>
        <topology evidence="1">Multi-pass membrane protein</topology>
    </subcellularLocation>
</comment>
<name>A0A1I6HAT5_9FLAO</name>
<evidence type="ECO:0000256" key="5">
    <source>
        <dbReference type="SAM" id="Phobius"/>
    </source>
</evidence>
<feature type="transmembrane region" description="Helical" evidence="5">
    <location>
        <begin position="174"/>
        <end position="192"/>
    </location>
</feature>
<evidence type="ECO:0000256" key="1">
    <source>
        <dbReference type="ARBA" id="ARBA00004141"/>
    </source>
</evidence>
<feature type="transmembrane region" description="Helical" evidence="5">
    <location>
        <begin position="124"/>
        <end position="144"/>
    </location>
</feature>
<dbReference type="PANTHER" id="PTHR10846:SF8">
    <property type="entry name" value="INNER MEMBRANE PROTEIN YRBG"/>
    <property type="match status" value="1"/>
</dbReference>
<sequence>MIHALYVLLGLGLLILGGNWLLKGAVALSLRLDIPKIVIGMTVVSFATSAPELIVSLQAAMDGFPDLALGNVLGSNIANLGLVLGVTISIGYIDVRRSFYFTDWPMLMLASLMFYGFLVVDSQISRLEGGIMVTTLFAFLVYLLRYQKPAVVEELPVKSPNADGILEPEGLMPLYKTAAFLGLGGLALWGGSELLVSGSVGLAQYFGVSERIIGITVVSIGTSVPELAASIIAMIRKEKAISVGNLIGSNIFNLLAVLGLTALVQPIQLVDERLLTQDIYWMLGISFLMLPLVFLPKGLRLGWRDGVVLLLSYGAFLYWTLG</sequence>
<evidence type="ECO:0000259" key="6">
    <source>
        <dbReference type="Pfam" id="PF01699"/>
    </source>
</evidence>
<keyword evidence="3 5" id="KW-1133">Transmembrane helix</keyword>
<dbReference type="GO" id="GO:0005262">
    <property type="term" value="F:calcium channel activity"/>
    <property type="evidence" value="ECO:0007669"/>
    <property type="project" value="TreeGrafter"/>
</dbReference>
<dbReference type="Proteomes" id="UP000199534">
    <property type="component" value="Unassembled WGS sequence"/>
</dbReference>
<dbReference type="NCBIfam" id="TIGR00367">
    <property type="entry name" value="calcium/sodium antiporter"/>
    <property type="match status" value="1"/>
</dbReference>
<feature type="transmembrane region" description="Helical" evidence="5">
    <location>
        <begin position="37"/>
        <end position="61"/>
    </location>
</feature>
<dbReference type="InterPro" id="IPR004837">
    <property type="entry name" value="NaCa_Exmemb"/>
</dbReference>
<feature type="transmembrane region" description="Helical" evidence="5">
    <location>
        <begin position="279"/>
        <end position="295"/>
    </location>
</feature>
<dbReference type="AlphaFoldDB" id="A0A1I6HAT5"/>
<dbReference type="OrthoDB" id="9794225at2"/>
<accession>A0A1I6HAT5</accession>
<dbReference type="InterPro" id="IPR004481">
    <property type="entry name" value="K/Na/Ca-exchanger"/>
</dbReference>
<keyword evidence="4 5" id="KW-0472">Membrane</keyword>
<evidence type="ECO:0000256" key="3">
    <source>
        <dbReference type="ARBA" id="ARBA00022989"/>
    </source>
</evidence>
<feature type="transmembrane region" description="Helical" evidence="5">
    <location>
        <begin position="247"/>
        <end position="267"/>
    </location>
</feature>
<dbReference type="Pfam" id="PF01699">
    <property type="entry name" value="Na_Ca_ex"/>
    <property type="match status" value="2"/>
</dbReference>
<evidence type="ECO:0000256" key="4">
    <source>
        <dbReference type="ARBA" id="ARBA00023136"/>
    </source>
</evidence>
<dbReference type="RefSeq" id="WP_092982868.1">
    <property type="nucleotide sequence ID" value="NZ_FOYQ01000002.1"/>
</dbReference>
<keyword evidence="2 5" id="KW-0812">Transmembrane</keyword>
<feature type="transmembrane region" description="Helical" evidence="5">
    <location>
        <begin position="302"/>
        <end position="321"/>
    </location>
</feature>
<dbReference type="Gene3D" id="1.20.1420.30">
    <property type="entry name" value="NCX, central ion-binding region"/>
    <property type="match status" value="2"/>
</dbReference>
<dbReference type="GO" id="GO:0008273">
    <property type="term" value="F:calcium, potassium:sodium antiporter activity"/>
    <property type="evidence" value="ECO:0007669"/>
    <property type="project" value="TreeGrafter"/>
</dbReference>
<feature type="transmembrane region" description="Helical" evidence="5">
    <location>
        <begin position="6"/>
        <end position="30"/>
    </location>
</feature>
<gene>
    <name evidence="7" type="ORF">SAMN04490243_2473</name>
</gene>
<feature type="transmembrane region" description="Helical" evidence="5">
    <location>
        <begin position="100"/>
        <end position="118"/>
    </location>
</feature>
<feature type="transmembrane region" description="Helical" evidence="5">
    <location>
        <begin position="73"/>
        <end position="93"/>
    </location>
</feature>
<dbReference type="GO" id="GO:0006874">
    <property type="term" value="P:intracellular calcium ion homeostasis"/>
    <property type="evidence" value="ECO:0007669"/>
    <property type="project" value="TreeGrafter"/>
</dbReference>
<dbReference type="STRING" id="400055.SAMN04490243_2473"/>
<organism evidence="7 8">
    <name type="scientific">Robiginitalea myxolifaciens</name>
    <dbReference type="NCBI Taxonomy" id="400055"/>
    <lineage>
        <taxon>Bacteria</taxon>
        <taxon>Pseudomonadati</taxon>
        <taxon>Bacteroidota</taxon>
        <taxon>Flavobacteriia</taxon>
        <taxon>Flavobacteriales</taxon>
        <taxon>Flavobacteriaceae</taxon>
        <taxon>Robiginitalea</taxon>
    </lineage>
</organism>
<evidence type="ECO:0000313" key="8">
    <source>
        <dbReference type="Proteomes" id="UP000199534"/>
    </source>
</evidence>
<evidence type="ECO:0000313" key="7">
    <source>
        <dbReference type="EMBL" id="SFR51377.1"/>
    </source>
</evidence>
<protein>
    <submittedName>
        <fullName evidence="7">Cation:H+ antiporter</fullName>
    </submittedName>
</protein>
<proteinExistence type="predicted"/>
<dbReference type="PANTHER" id="PTHR10846">
    <property type="entry name" value="SODIUM/POTASSIUM/CALCIUM EXCHANGER"/>
    <property type="match status" value="1"/>
</dbReference>
<keyword evidence="8" id="KW-1185">Reference proteome</keyword>
<evidence type="ECO:0000256" key="2">
    <source>
        <dbReference type="ARBA" id="ARBA00022692"/>
    </source>
</evidence>